<dbReference type="Gene3D" id="1.10.150.450">
    <property type="match status" value="1"/>
</dbReference>
<dbReference type="SFLD" id="SFLDG01132">
    <property type="entry name" value="C1.5.3:_5'-Nucleotidase_Like"/>
    <property type="match status" value="1"/>
</dbReference>
<accession>A0A923KZ04</accession>
<organism evidence="1 2">
    <name type="scientific">Undibacterium rugosum</name>
    <dbReference type="NCBI Taxonomy" id="2762291"/>
    <lineage>
        <taxon>Bacteria</taxon>
        <taxon>Pseudomonadati</taxon>
        <taxon>Pseudomonadota</taxon>
        <taxon>Betaproteobacteria</taxon>
        <taxon>Burkholderiales</taxon>
        <taxon>Oxalobacteraceae</taxon>
        <taxon>Undibacterium</taxon>
    </lineage>
</organism>
<dbReference type="InterPro" id="IPR023214">
    <property type="entry name" value="HAD_sf"/>
</dbReference>
<dbReference type="Gene3D" id="3.40.50.1000">
    <property type="entry name" value="HAD superfamily/HAD-like"/>
    <property type="match status" value="1"/>
</dbReference>
<dbReference type="InterPro" id="IPR036412">
    <property type="entry name" value="HAD-like_sf"/>
</dbReference>
<dbReference type="RefSeq" id="WP_186879823.1">
    <property type="nucleotide sequence ID" value="NZ_JACOGG010000002.1"/>
</dbReference>
<dbReference type="Pfam" id="PF00702">
    <property type="entry name" value="Hydrolase"/>
    <property type="match status" value="1"/>
</dbReference>
<proteinExistence type="predicted"/>
<dbReference type="SFLD" id="SFLDG01129">
    <property type="entry name" value="C1.5:_HAD__Beta-PGM__Phosphata"/>
    <property type="match status" value="1"/>
</dbReference>
<dbReference type="InterPro" id="IPR006439">
    <property type="entry name" value="HAD-SF_hydro_IA"/>
</dbReference>
<reference evidence="1" key="1">
    <citation type="submission" date="2020-08" db="EMBL/GenBank/DDBJ databases">
        <title>Novel species isolated from subtropical streams in China.</title>
        <authorList>
            <person name="Lu H."/>
        </authorList>
    </citation>
    <scope>NUCLEOTIDE SEQUENCE</scope>
    <source>
        <strain evidence="1">CY7W</strain>
    </source>
</reference>
<dbReference type="EMBL" id="JACOGG010000002">
    <property type="protein sequence ID" value="MBC3934191.1"/>
    <property type="molecule type" value="Genomic_DNA"/>
</dbReference>
<gene>
    <name evidence="1" type="ORF">H8K47_02345</name>
</gene>
<dbReference type="InterPro" id="IPR010237">
    <property type="entry name" value="Pyr-5-nucltdase"/>
</dbReference>
<sequence>MLIVRQAALRSTASARRRIWLFDLDNTLHNASHAIFPQINRNMNACIARVLGAAGQPDDEASVNALRQLYYQRYGVTMLGMVRHYGVKPEAFLQQAHQFDDLRGMIRAERGLARRLRALPGQKILLTNAPQQYARQVLQHLRLHKHFSHHIAVESMRVHGKLQPKPSRPFLRRLLARHRWSAPNCILVEDSVDNLRAAKREGLKTVLLHGYVPRQQQQRPPAQHRAACIDYRYASVRHLLRAVGRMSSRD</sequence>
<dbReference type="PANTHER" id="PTHR12725:SF117">
    <property type="entry name" value="HALOACID DEHALOGENASE-LIKE HYDROLASE"/>
    <property type="match status" value="1"/>
</dbReference>
<evidence type="ECO:0000313" key="2">
    <source>
        <dbReference type="Proteomes" id="UP000612361"/>
    </source>
</evidence>
<protein>
    <submittedName>
        <fullName evidence="1">HAD-IA family hydrolase</fullName>
    </submittedName>
</protein>
<dbReference type="AlphaFoldDB" id="A0A923KZ04"/>
<dbReference type="SUPFAM" id="SSF56784">
    <property type="entry name" value="HAD-like"/>
    <property type="match status" value="1"/>
</dbReference>
<dbReference type="Proteomes" id="UP000612361">
    <property type="component" value="Unassembled WGS sequence"/>
</dbReference>
<dbReference type="PANTHER" id="PTHR12725">
    <property type="entry name" value="HALOACID DEHALOGENASE-LIKE HYDROLASE"/>
    <property type="match status" value="1"/>
</dbReference>
<dbReference type="NCBIfam" id="TIGR01509">
    <property type="entry name" value="HAD-SF-IA-v3"/>
    <property type="match status" value="1"/>
</dbReference>
<dbReference type="GO" id="GO:0016787">
    <property type="term" value="F:hydrolase activity"/>
    <property type="evidence" value="ECO:0007669"/>
    <property type="project" value="UniProtKB-KW"/>
</dbReference>
<dbReference type="SFLD" id="SFLDS00003">
    <property type="entry name" value="Haloacid_Dehalogenase"/>
    <property type="match status" value="1"/>
</dbReference>
<comment type="caution">
    <text evidence="1">The sequence shown here is derived from an EMBL/GenBank/DDBJ whole genome shotgun (WGS) entry which is preliminary data.</text>
</comment>
<name>A0A923KZ04_9BURK</name>
<keyword evidence="2" id="KW-1185">Reference proteome</keyword>
<evidence type="ECO:0000313" key="1">
    <source>
        <dbReference type="EMBL" id="MBC3934191.1"/>
    </source>
</evidence>
<keyword evidence="1" id="KW-0378">Hydrolase</keyword>